<dbReference type="Proteomes" id="UP001642520">
    <property type="component" value="Unassembled WGS sequence"/>
</dbReference>
<proteinExistence type="predicted"/>
<reference evidence="1 2" key="1">
    <citation type="submission" date="2024-08" db="EMBL/GenBank/DDBJ databases">
        <authorList>
            <person name="Will J Nash"/>
            <person name="Angela Man"/>
            <person name="Seanna McTaggart"/>
            <person name="Kendall Baker"/>
            <person name="Tom Barker"/>
            <person name="Leah Catchpole"/>
            <person name="Alex Durrant"/>
            <person name="Karim Gharbi"/>
            <person name="Naomi Irish"/>
            <person name="Gemy Kaithakottil"/>
            <person name="Debby Ku"/>
            <person name="Aaliyah Providence"/>
            <person name="Felix Shaw"/>
            <person name="David Swarbreck"/>
            <person name="Chris Watkins"/>
            <person name="Ann M. McCartney"/>
            <person name="Giulio Formenti"/>
            <person name="Alice Mouton"/>
            <person name="Noel Vella"/>
            <person name="Bjorn M von Reumont"/>
            <person name="Adriana Vella"/>
            <person name="Wilfried Haerty"/>
        </authorList>
    </citation>
    <scope>NUCLEOTIDE SEQUENCE [LARGE SCALE GENOMIC DNA]</scope>
</reference>
<keyword evidence="2" id="KW-1185">Reference proteome</keyword>
<gene>
    <name evidence="1" type="ORF">XYLVIOL_LOCUS8084</name>
</gene>
<sequence length="151" mass="16719">MISYPPLVTSNFNFTLTKFNEKVRCVKCNSLVVLVSLLPITHTEFGRRYELRTVILSCRFGSSCVQRATESAHVALNLPSLYSEEYRACASSINAVARLNAGSISPYSYTSSSVGVTYRCLHGTCLLIPRIISFSAFREIVAYQCLSLDDG</sequence>
<comment type="caution">
    <text evidence="1">The sequence shown here is derived from an EMBL/GenBank/DDBJ whole genome shotgun (WGS) entry which is preliminary data.</text>
</comment>
<protein>
    <submittedName>
        <fullName evidence="1">Uncharacterized protein</fullName>
    </submittedName>
</protein>
<organism evidence="1 2">
    <name type="scientific">Xylocopa violacea</name>
    <name type="common">Violet carpenter bee</name>
    <name type="synonym">Apis violacea</name>
    <dbReference type="NCBI Taxonomy" id="135666"/>
    <lineage>
        <taxon>Eukaryota</taxon>
        <taxon>Metazoa</taxon>
        <taxon>Ecdysozoa</taxon>
        <taxon>Arthropoda</taxon>
        <taxon>Hexapoda</taxon>
        <taxon>Insecta</taxon>
        <taxon>Pterygota</taxon>
        <taxon>Neoptera</taxon>
        <taxon>Endopterygota</taxon>
        <taxon>Hymenoptera</taxon>
        <taxon>Apocrita</taxon>
        <taxon>Aculeata</taxon>
        <taxon>Apoidea</taxon>
        <taxon>Anthophila</taxon>
        <taxon>Apidae</taxon>
        <taxon>Xylocopa</taxon>
        <taxon>Xylocopa</taxon>
    </lineage>
</organism>
<accession>A0ABP1P119</accession>
<evidence type="ECO:0000313" key="2">
    <source>
        <dbReference type="Proteomes" id="UP001642520"/>
    </source>
</evidence>
<dbReference type="EMBL" id="CAXAJV020001296">
    <property type="protein sequence ID" value="CAL7946969.1"/>
    <property type="molecule type" value="Genomic_DNA"/>
</dbReference>
<evidence type="ECO:0000313" key="1">
    <source>
        <dbReference type="EMBL" id="CAL7946969.1"/>
    </source>
</evidence>
<name>A0ABP1P119_XYLVO</name>